<proteinExistence type="inferred from homology"/>
<evidence type="ECO:0000256" key="5">
    <source>
        <dbReference type="RuleBase" id="RU003684"/>
    </source>
</evidence>
<dbReference type="NCBIfam" id="TIGR01230">
    <property type="entry name" value="agmatinase"/>
    <property type="match status" value="1"/>
</dbReference>
<comment type="cofactor">
    <cofactor evidence="4">
        <name>Mn(2+)</name>
        <dbReference type="ChEBI" id="CHEBI:29035"/>
    </cofactor>
    <text evidence="4">Binds 2 manganese ions per subunit.</text>
</comment>
<comment type="caution">
    <text evidence="6">The sequence shown here is derived from an EMBL/GenBank/DDBJ whole genome shotgun (WGS) entry which is preliminary data.</text>
</comment>
<feature type="binding site" evidence="4">
    <location>
        <position position="141"/>
    </location>
    <ligand>
        <name>Mn(2+)</name>
        <dbReference type="ChEBI" id="CHEBI:29035"/>
        <label>1</label>
    </ligand>
</feature>
<dbReference type="PROSITE" id="PS51409">
    <property type="entry name" value="ARGINASE_2"/>
    <property type="match status" value="1"/>
</dbReference>
<feature type="binding site" evidence="4">
    <location>
        <position position="113"/>
    </location>
    <ligand>
        <name>Mn(2+)</name>
        <dbReference type="ChEBI" id="CHEBI:29035"/>
        <label>1</label>
    </ligand>
</feature>
<evidence type="ECO:0000256" key="3">
    <source>
        <dbReference type="ARBA" id="ARBA00022801"/>
    </source>
</evidence>
<keyword evidence="2 4" id="KW-0479">Metal-binding</keyword>
<evidence type="ECO:0000256" key="4">
    <source>
        <dbReference type="PIRSR" id="PIRSR036979-1"/>
    </source>
</evidence>
<accession>A0A2R7Y726</accession>
<feature type="binding site" evidence="4">
    <location>
        <position position="225"/>
    </location>
    <ligand>
        <name>Mn(2+)</name>
        <dbReference type="ChEBI" id="CHEBI:29035"/>
        <label>1</label>
    </ligand>
</feature>
<dbReference type="InterPro" id="IPR023696">
    <property type="entry name" value="Ureohydrolase_dom_sf"/>
</dbReference>
<dbReference type="Proteomes" id="UP000244093">
    <property type="component" value="Unassembled WGS sequence"/>
</dbReference>
<dbReference type="AlphaFoldDB" id="A0A2R7Y726"/>
<dbReference type="Pfam" id="PF00491">
    <property type="entry name" value="Arginase"/>
    <property type="match status" value="1"/>
</dbReference>
<dbReference type="SUPFAM" id="SSF52768">
    <property type="entry name" value="Arginase/deacetylase"/>
    <property type="match status" value="1"/>
</dbReference>
<evidence type="ECO:0000313" key="6">
    <source>
        <dbReference type="EMBL" id="PUA33334.1"/>
    </source>
</evidence>
<keyword evidence="3 5" id="KW-0378">Hydrolase</keyword>
<comment type="similarity">
    <text evidence="1">Belongs to the arginase family. Agmatinase subfamily.</text>
</comment>
<dbReference type="InterPro" id="IPR006035">
    <property type="entry name" value="Ureohydrolase"/>
</dbReference>
<evidence type="ECO:0000256" key="1">
    <source>
        <dbReference type="ARBA" id="ARBA00009227"/>
    </source>
</evidence>
<dbReference type="EMBL" id="NBVN01000002">
    <property type="protein sequence ID" value="PUA33334.1"/>
    <property type="molecule type" value="Genomic_DNA"/>
</dbReference>
<dbReference type="PANTHER" id="PTHR11358">
    <property type="entry name" value="ARGINASE/AGMATINASE"/>
    <property type="match status" value="1"/>
</dbReference>
<dbReference type="CDD" id="cd11593">
    <property type="entry name" value="Agmatinase-like_2"/>
    <property type="match status" value="1"/>
</dbReference>
<name>A0A2R7Y726_9CREN</name>
<dbReference type="PIRSF" id="PIRSF036979">
    <property type="entry name" value="Arginase"/>
    <property type="match status" value="1"/>
</dbReference>
<dbReference type="GO" id="GO:0046872">
    <property type="term" value="F:metal ion binding"/>
    <property type="evidence" value="ECO:0007669"/>
    <property type="project" value="UniProtKB-KW"/>
</dbReference>
<dbReference type="GO" id="GO:0033389">
    <property type="term" value="P:putrescine biosynthetic process from arginine, via agmatine"/>
    <property type="evidence" value="ECO:0007669"/>
    <property type="project" value="TreeGrafter"/>
</dbReference>
<evidence type="ECO:0000256" key="2">
    <source>
        <dbReference type="ARBA" id="ARBA00022723"/>
    </source>
</evidence>
<feature type="binding site" evidence="4">
    <location>
        <position position="139"/>
    </location>
    <ligand>
        <name>Mn(2+)</name>
        <dbReference type="ChEBI" id="CHEBI:29035"/>
        <label>1</label>
    </ligand>
</feature>
<keyword evidence="4" id="KW-0464">Manganese</keyword>
<evidence type="ECO:0000313" key="7">
    <source>
        <dbReference type="Proteomes" id="UP000244093"/>
    </source>
</evidence>
<gene>
    <name evidence="6" type="ORF">B7O98_02590</name>
</gene>
<reference evidence="6 7" key="1">
    <citation type="journal article" date="2018" name="Syst. Appl. Microbiol.">
        <title>A new symbiotic nanoarchaeote (Candidatus Nanoclepta minutus) and its host (Zestosphaera tikiterensis gen. nov., sp. nov.) from a New Zealand hot spring.</title>
        <authorList>
            <person name="St John E."/>
            <person name="Liu Y."/>
            <person name="Podar M."/>
            <person name="Stott M.B."/>
            <person name="Meneghin J."/>
            <person name="Chen Z."/>
            <person name="Lagutin K."/>
            <person name="Mitchell K."/>
            <person name="Reysenbach A.L."/>
        </authorList>
    </citation>
    <scope>NUCLEOTIDE SEQUENCE [LARGE SCALE GENOMIC DNA]</scope>
    <source>
        <strain evidence="6">NZ3</strain>
    </source>
</reference>
<feature type="binding site" evidence="4">
    <location>
        <position position="137"/>
    </location>
    <ligand>
        <name>Mn(2+)</name>
        <dbReference type="ChEBI" id="CHEBI:29035"/>
        <label>1</label>
    </ligand>
</feature>
<dbReference type="InterPro" id="IPR005925">
    <property type="entry name" value="Agmatinase-rel"/>
</dbReference>
<feature type="binding site" evidence="4">
    <location>
        <position position="227"/>
    </location>
    <ligand>
        <name>Mn(2+)</name>
        <dbReference type="ChEBI" id="CHEBI:29035"/>
        <label>1</label>
    </ligand>
</feature>
<dbReference type="PANTHER" id="PTHR11358:SF26">
    <property type="entry name" value="GUANIDINO ACID HYDROLASE, MITOCHONDRIAL"/>
    <property type="match status" value="1"/>
</dbReference>
<organism evidence="6 7">
    <name type="scientific">Zestosphaera tikiterensis</name>
    <dbReference type="NCBI Taxonomy" id="1973259"/>
    <lineage>
        <taxon>Archaea</taxon>
        <taxon>Thermoproteota</taxon>
        <taxon>Thermoprotei</taxon>
        <taxon>Desulfurococcales</taxon>
        <taxon>Desulfurococcaceae</taxon>
        <taxon>Zestosphaera</taxon>
    </lineage>
</organism>
<dbReference type="Gene3D" id="3.40.800.10">
    <property type="entry name" value="Ureohydrolase domain"/>
    <property type="match status" value="1"/>
</dbReference>
<dbReference type="InterPro" id="IPR020855">
    <property type="entry name" value="Ureohydrolase_Mn_BS"/>
</dbReference>
<protein>
    <submittedName>
        <fullName evidence="6">Agmatinase</fullName>
    </submittedName>
</protein>
<dbReference type="PROSITE" id="PS01053">
    <property type="entry name" value="ARGINASE_1"/>
    <property type="match status" value="1"/>
</dbReference>
<dbReference type="GO" id="GO:0008783">
    <property type="term" value="F:agmatinase activity"/>
    <property type="evidence" value="ECO:0007669"/>
    <property type="project" value="TreeGrafter"/>
</dbReference>
<sequence length="298" mass="32630">MLELYLIKNPYVFLGVNGSREKTDLSVVGVPFDSTNSFRPGSRFAPATIRLVSQSLETYSFRSGIALEDNPPVDEGDIAVVHGSAELSLRNIAVVSDELFSSGRRVGFLGGEHTITYGIVEGLVKALGRSLCVLVFDAHLDYRSEYLGYKLSHACVTRRVSEVVGTNNVLVAGFRAVDKKEFKEAKTSGLTLINSYEALRSTTRELSLKINDFIKNCENLYISIDMDVIDPAYAPGVATPEPEGITPTTLLDVLTRIPKDKVVGFDIVEVNPLSDYGNVTSFTAAKIAIELFTHLTRQ</sequence>